<gene>
    <name evidence="9" type="primary">coaD</name>
    <name evidence="11" type="ORF">SAMN05720469_102147</name>
</gene>
<keyword evidence="2 9" id="KW-0808">Transferase</keyword>
<evidence type="ECO:0000256" key="6">
    <source>
        <dbReference type="ARBA" id="ARBA00022842"/>
    </source>
</evidence>
<dbReference type="GO" id="GO:0005524">
    <property type="term" value="F:ATP binding"/>
    <property type="evidence" value="ECO:0007669"/>
    <property type="project" value="UniProtKB-KW"/>
</dbReference>
<dbReference type="EC" id="2.7.7.3" evidence="9"/>
<feature type="binding site" evidence="9">
    <location>
        <position position="42"/>
    </location>
    <ligand>
        <name>substrate</name>
    </ligand>
</feature>
<comment type="function">
    <text evidence="9">Reversibly transfers an adenylyl group from ATP to 4'-phosphopantetheine, yielding dephospho-CoA (dPCoA) and pyrophosphate.</text>
</comment>
<dbReference type="PANTHER" id="PTHR21342">
    <property type="entry name" value="PHOSPHOPANTETHEINE ADENYLYLTRANSFERASE"/>
    <property type="match status" value="1"/>
</dbReference>
<comment type="subunit">
    <text evidence="9">Homohexamer.</text>
</comment>
<dbReference type="InterPro" id="IPR014729">
    <property type="entry name" value="Rossmann-like_a/b/a_fold"/>
</dbReference>
<feature type="domain" description="Cytidyltransferase-like" evidence="10">
    <location>
        <begin position="6"/>
        <end position="134"/>
    </location>
</feature>
<evidence type="ECO:0000256" key="5">
    <source>
        <dbReference type="ARBA" id="ARBA00022840"/>
    </source>
</evidence>
<dbReference type="GO" id="GO:0015937">
    <property type="term" value="P:coenzyme A biosynthetic process"/>
    <property type="evidence" value="ECO:0007669"/>
    <property type="project" value="UniProtKB-UniRule"/>
</dbReference>
<feature type="binding site" evidence="9">
    <location>
        <position position="18"/>
    </location>
    <ligand>
        <name>ATP</name>
        <dbReference type="ChEBI" id="CHEBI:30616"/>
    </ligand>
</feature>
<comment type="similarity">
    <text evidence="9">Belongs to the bacterial CoaD family.</text>
</comment>
<dbReference type="InterPro" id="IPR001980">
    <property type="entry name" value="PPAT"/>
</dbReference>
<keyword evidence="7 9" id="KW-0173">Coenzyme A biosynthesis</keyword>
<evidence type="ECO:0000256" key="2">
    <source>
        <dbReference type="ARBA" id="ARBA00022679"/>
    </source>
</evidence>
<dbReference type="InterPro" id="IPR004821">
    <property type="entry name" value="Cyt_trans-like"/>
</dbReference>
<feature type="binding site" evidence="9">
    <location>
        <begin position="124"/>
        <end position="130"/>
    </location>
    <ligand>
        <name>ATP</name>
        <dbReference type="ChEBI" id="CHEBI:30616"/>
    </ligand>
</feature>
<evidence type="ECO:0000256" key="7">
    <source>
        <dbReference type="ARBA" id="ARBA00022993"/>
    </source>
</evidence>
<dbReference type="EMBL" id="FRAW01000002">
    <property type="protein sequence ID" value="SHK20992.1"/>
    <property type="molecule type" value="Genomic_DNA"/>
</dbReference>
<keyword evidence="1 9" id="KW-0963">Cytoplasm</keyword>
<evidence type="ECO:0000313" key="12">
    <source>
        <dbReference type="Proteomes" id="UP000184275"/>
    </source>
</evidence>
<feature type="binding site" evidence="9">
    <location>
        <position position="88"/>
    </location>
    <ligand>
        <name>substrate</name>
    </ligand>
</feature>
<dbReference type="AlphaFoldDB" id="A0A1M6QL64"/>
<evidence type="ECO:0000256" key="4">
    <source>
        <dbReference type="ARBA" id="ARBA00022741"/>
    </source>
</evidence>
<dbReference type="Pfam" id="PF01467">
    <property type="entry name" value="CTP_transf_like"/>
    <property type="match status" value="1"/>
</dbReference>
<comment type="pathway">
    <text evidence="9">Cofactor biosynthesis; coenzyme A biosynthesis; CoA from (R)-pantothenate: step 4/5.</text>
</comment>
<name>A0A1M6QL64_9BACT</name>
<proteinExistence type="inferred from homology"/>
<keyword evidence="6 9" id="KW-0460">Magnesium</keyword>
<sequence>MERIAVFAGSFDPFTLAHLSIAKRASSLFDRIFIVVAQNVNKKSLFPVEVRMRFIQKAVAGLRNISVESYSGLTVDFAKKNAAKYLVRGIRSSAEFDAERNLAWNNRRLASEIETVFLQIEPEFADVSSSAVREVLKFGGDISSMVPSTILHDILHETEKL</sequence>
<dbReference type="NCBIfam" id="TIGR00125">
    <property type="entry name" value="cyt_tran_rel"/>
    <property type="match status" value="1"/>
</dbReference>
<dbReference type="SUPFAM" id="SSF52374">
    <property type="entry name" value="Nucleotidylyl transferase"/>
    <property type="match status" value="1"/>
</dbReference>
<feature type="binding site" evidence="9">
    <location>
        <position position="10"/>
    </location>
    <ligand>
        <name>substrate</name>
    </ligand>
</feature>
<reference evidence="12" key="1">
    <citation type="submission" date="2016-11" db="EMBL/GenBank/DDBJ databases">
        <authorList>
            <person name="Varghese N."/>
            <person name="Submissions S."/>
        </authorList>
    </citation>
    <scope>NUCLEOTIDE SEQUENCE [LARGE SCALE GENOMIC DNA]</scope>
    <source>
        <strain evidence="12">UWOS</strain>
    </source>
</reference>
<dbReference type="RefSeq" id="WP_073302191.1">
    <property type="nucleotide sequence ID" value="NZ_FRAW01000002.1"/>
</dbReference>
<feature type="binding site" evidence="9">
    <location>
        <begin position="89"/>
        <end position="91"/>
    </location>
    <ligand>
        <name>ATP</name>
        <dbReference type="ChEBI" id="CHEBI:30616"/>
    </ligand>
</feature>
<feature type="site" description="Transition state stabilizer" evidence="9">
    <location>
        <position position="18"/>
    </location>
</feature>
<evidence type="ECO:0000256" key="9">
    <source>
        <dbReference type="HAMAP-Rule" id="MF_00151"/>
    </source>
</evidence>
<comment type="subcellular location">
    <subcellularLocation>
        <location evidence="9">Cytoplasm</location>
    </subcellularLocation>
</comment>
<evidence type="ECO:0000256" key="1">
    <source>
        <dbReference type="ARBA" id="ARBA00022490"/>
    </source>
</evidence>
<dbReference type="Gene3D" id="3.40.50.620">
    <property type="entry name" value="HUPs"/>
    <property type="match status" value="1"/>
</dbReference>
<comment type="catalytic activity">
    <reaction evidence="8 9">
        <text>(R)-4'-phosphopantetheine + ATP + H(+) = 3'-dephospho-CoA + diphosphate</text>
        <dbReference type="Rhea" id="RHEA:19801"/>
        <dbReference type="ChEBI" id="CHEBI:15378"/>
        <dbReference type="ChEBI" id="CHEBI:30616"/>
        <dbReference type="ChEBI" id="CHEBI:33019"/>
        <dbReference type="ChEBI" id="CHEBI:57328"/>
        <dbReference type="ChEBI" id="CHEBI:61723"/>
        <dbReference type="EC" id="2.7.7.3"/>
    </reaction>
</comment>
<feature type="binding site" evidence="9">
    <location>
        <position position="74"/>
    </location>
    <ligand>
        <name>substrate</name>
    </ligand>
</feature>
<comment type="cofactor">
    <cofactor evidence="9">
        <name>Mg(2+)</name>
        <dbReference type="ChEBI" id="CHEBI:18420"/>
    </cofactor>
</comment>
<dbReference type="Proteomes" id="UP000184275">
    <property type="component" value="Unassembled WGS sequence"/>
</dbReference>
<keyword evidence="5 9" id="KW-0067">ATP-binding</keyword>
<evidence type="ECO:0000259" key="10">
    <source>
        <dbReference type="Pfam" id="PF01467"/>
    </source>
</evidence>
<keyword evidence="3 9" id="KW-0548">Nucleotidyltransferase</keyword>
<organism evidence="11 12">
    <name type="scientific">Fibrobacter intestinalis</name>
    <dbReference type="NCBI Taxonomy" id="28122"/>
    <lineage>
        <taxon>Bacteria</taxon>
        <taxon>Pseudomonadati</taxon>
        <taxon>Fibrobacterota</taxon>
        <taxon>Fibrobacteria</taxon>
        <taxon>Fibrobacterales</taxon>
        <taxon>Fibrobacteraceae</taxon>
        <taxon>Fibrobacter</taxon>
    </lineage>
</organism>
<feature type="binding site" evidence="9">
    <location>
        <position position="99"/>
    </location>
    <ligand>
        <name>ATP</name>
        <dbReference type="ChEBI" id="CHEBI:30616"/>
    </ligand>
</feature>
<dbReference type="NCBIfam" id="TIGR01510">
    <property type="entry name" value="coaD_prev_kdtB"/>
    <property type="match status" value="1"/>
</dbReference>
<accession>A0A1M6QL64</accession>
<dbReference type="GO" id="GO:0004595">
    <property type="term" value="F:pantetheine-phosphate adenylyltransferase activity"/>
    <property type="evidence" value="ECO:0007669"/>
    <property type="project" value="UniProtKB-UniRule"/>
</dbReference>
<dbReference type="PANTHER" id="PTHR21342:SF1">
    <property type="entry name" value="PHOSPHOPANTETHEINE ADENYLYLTRANSFERASE"/>
    <property type="match status" value="1"/>
</dbReference>
<dbReference type="GO" id="GO:0005737">
    <property type="term" value="C:cytoplasm"/>
    <property type="evidence" value="ECO:0007669"/>
    <property type="project" value="UniProtKB-SubCell"/>
</dbReference>
<feature type="binding site" evidence="9">
    <location>
        <begin position="10"/>
        <end position="11"/>
    </location>
    <ligand>
        <name>ATP</name>
        <dbReference type="ChEBI" id="CHEBI:30616"/>
    </ligand>
</feature>
<evidence type="ECO:0000256" key="3">
    <source>
        <dbReference type="ARBA" id="ARBA00022695"/>
    </source>
</evidence>
<dbReference type="PRINTS" id="PR01020">
    <property type="entry name" value="LPSBIOSNTHSS"/>
</dbReference>
<dbReference type="HAMAP" id="MF_00151">
    <property type="entry name" value="PPAT_bact"/>
    <property type="match status" value="1"/>
</dbReference>
<dbReference type="UniPathway" id="UPA00241">
    <property type="reaction ID" value="UER00355"/>
</dbReference>
<keyword evidence="12" id="KW-1185">Reference proteome</keyword>
<protein>
    <recommendedName>
        <fullName evidence="9">Phosphopantetheine adenylyltransferase</fullName>
        <ecNumber evidence="9">2.7.7.3</ecNumber>
    </recommendedName>
    <alternativeName>
        <fullName evidence="9">Dephospho-CoA pyrophosphorylase</fullName>
    </alternativeName>
    <alternativeName>
        <fullName evidence="9">Pantetheine-phosphate adenylyltransferase</fullName>
        <shortName evidence="9">PPAT</shortName>
    </alternativeName>
</protein>
<keyword evidence="4 9" id="KW-0547">Nucleotide-binding</keyword>
<evidence type="ECO:0000256" key="8">
    <source>
        <dbReference type="ARBA" id="ARBA00029346"/>
    </source>
</evidence>
<evidence type="ECO:0000313" key="11">
    <source>
        <dbReference type="EMBL" id="SHK20992.1"/>
    </source>
</evidence>